<dbReference type="Pfam" id="PF02036">
    <property type="entry name" value="SCP2"/>
    <property type="match status" value="1"/>
</dbReference>
<sequence>MSVETIIERIKVRVAAVDPNGPRKVLGVFQLNIKTAGGVEQWIVDLKQLKVDQGVSASPDVTVTVGLEDMLAISGKTLTVGDALKQGKIDISGDADLAAKLAEVI</sequence>
<dbReference type="Gene3D" id="3.30.1050.10">
    <property type="entry name" value="SCP2 sterol-binding domain"/>
    <property type="match status" value="1"/>
</dbReference>
<dbReference type="PANTHER" id="PTHR10094">
    <property type="entry name" value="STEROL CARRIER PROTEIN 2 SCP-2 FAMILY PROTEIN"/>
    <property type="match status" value="1"/>
</dbReference>
<dbReference type="GO" id="GO:0005829">
    <property type="term" value="C:cytosol"/>
    <property type="evidence" value="ECO:0007669"/>
    <property type="project" value="TreeGrafter"/>
</dbReference>
<evidence type="ECO:0000313" key="3">
    <source>
        <dbReference type="Proteomes" id="UP000069940"/>
    </source>
</evidence>
<evidence type="ECO:0000313" key="2">
    <source>
        <dbReference type="EnsemblMetazoa" id="AALFPA23_000337.P181"/>
    </source>
</evidence>
<dbReference type="Proteomes" id="UP000069940">
    <property type="component" value="Unassembled WGS sequence"/>
</dbReference>
<keyword evidence="3" id="KW-1185">Reference proteome</keyword>
<reference evidence="2" key="2">
    <citation type="submission" date="2025-05" db="UniProtKB">
        <authorList>
            <consortium name="EnsemblMetazoa"/>
        </authorList>
    </citation>
    <scope>IDENTIFICATION</scope>
    <source>
        <strain evidence="2">Foshan</strain>
    </source>
</reference>
<feature type="domain" description="SCP2" evidence="1">
    <location>
        <begin position="23"/>
        <end position="104"/>
    </location>
</feature>
<evidence type="ECO:0000259" key="1">
    <source>
        <dbReference type="Pfam" id="PF02036"/>
    </source>
</evidence>
<gene>
    <name evidence="2" type="primary">109430729</name>
</gene>
<dbReference type="PANTHER" id="PTHR10094:SF32">
    <property type="entry name" value="EUCALYPTUS, ISOFORM B"/>
    <property type="match status" value="1"/>
</dbReference>
<dbReference type="AlphaFoldDB" id="A0A182GP87"/>
<reference evidence="3" key="1">
    <citation type="journal article" date="2015" name="Proc. Natl. Acad. Sci. U.S.A.">
        <title>Genome sequence of the Asian Tiger mosquito, Aedes albopictus, reveals insights into its biology, genetics, and evolution.</title>
        <authorList>
            <person name="Chen X.G."/>
            <person name="Jiang X."/>
            <person name="Gu J."/>
            <person name="Xu M."/>
            <person name="Wu Y."/>
            <person name="Deng Y."/>
            <person name="Zhang C."/>
            <person name="Bonizzoni M."/>
            <person name="Dermauw W."/>
            <person name="Vontas J."/>
            <person name="Armbruster P."/>
            <person name="Huang X."/>
            <person name="Yang Y."/>
            <person name="Zhang H."/>
            <person name="He W."/>
            <person name="Peng H."/>
            <person name="Liu Y."/>
            <person name="Wu K."/>
            <person name="Chen J."/>
            <person name="Lirakis M."/>
            <person name="Topalis P."/>
            <person name="Van Leeuwen T."/>
            <person name="Hall A.B."/>
            <person name="Jiang X."/>
            <person name="Thorpe C."/>
            <person name="Mueller R.L."/>
            <person name="Sun C."/>
            <person name="Waterhouse R.M."/>
            <person name="Yan G."/>
            <person name="Tu Z.J."/>
            <person name="Fang X."/>
            <person name="James A.A."/>
        </authorList>
    </citation>
    <scope>NUCLEOTIDE SEQUENCE [LARGE SCALE GENOMIC DNA]</scope>
    <source>
        <strain evidence="3">Foshan</strain>
    </source>
</reference>
<protein>
    <submittedName>
        <fullName evidence="2">SCP2 domain-containing protein</fullName>
    </submittedName>
</protein>
<dbReference type="SUPFAM" id="SSF55718">
    <property type="entry name" value="SCP-like"/>
    <property type="match status" value="1"/>
</dbReference>
<name>A0A182GP87_AEDAL</name>
<dbReference type="InterPro" id="IPR003033">
    <property type="entry name" value="SCP2_sterol-bd_dom"/>
</dbReference>
<dbReference type="EnsemblMetazoa" id="AALFPA23_000337.R181">
    <property type="protein sequence ID" value="AALFPA23_000337.P181"/>
    <property type="gene ID" value="AALFPA23_000337"/>
</dbReference>
<proteinExistence type="predicted"/>
<dbReference type="InterPro" id="IPR036527">
    <property type="entry name" value="SCP2_sterol-bd_dom_sf"/>
</dbReference>
<dbReference type="KEGG" id="aalb:109430729"/>
<accession>A0A182GP87</accession>
<organism evidence="2 3">
    <name type="scientific">Aedes albopictus</name>
    <name type="common">Asian tiger mosquito</name>
    <name type="synonym">Stegomyia albopicta</name>
    <dbReference type="NCBI Taxonomy" id="7160"/>
    <lineage>
        <taxon>Eukaryota</taxon>
        <taxon>Metazoa</taxon>
        <taxon>Ecdysozoa</taxon>
        <taxon>Arthropoda</taxon>
        <taxon>Hexapoda</taxon>
        <taxon>Insecta</taxon>
        <taxon>Pterygota</taxon>
        <taxon>Neoptera</taxon>
        <taxon>Endopterygota</taxon>
        <taxon>Diptera</taxon>
        <taxon>Nematocera</taxon>
        <taxon>Culicoidea</taxon>
        <taxon>Culicidae</taxon>
        <taxon>Culicinae</taxon>
        <taxon>Aedini</taxon>
        <taxon>Aedes</taxon>
        <taxon>Stegomyia</taxon>
    </lineage>
</organism>